<gene>
    <name evidence="2" type="ORF">PVAG01_11151</name>
</gene>
<keyword evidence="3" id="KW-1185">Reference proteome</keyword>
<accession>A0ABR4P1H2</accession>
<dbReference type="EMBL" id="JBFCZG010000011">
    <property type="protein sequence ID" value="KAL3417151.1"/>
    <property type="molecule type" value="Genomic_DNA"/>
</dbReference>
<reference evidence="2 3" key="1">
    <citation type="submission" date="2024-06" db="EMBL/GenBank/DDBJ databases">
        <title>Complete genome of Phlyctema vagabunda strain 19-DSS-EL-015.</title>
        <authorList>
            <person name="Fiorenzani C."/>
        </authorList>
    </citation>
    <scope>NUCLEOTIDE SEQUENCE [LARGE SCALE GENOMIC DNA]</scope>
    <source>
        <strain evidence="2 3">19-DSS-EL-015</strain>
    </source>
</reference>
<sequence length="311" mass="33523">MSGRSLVASSYFTSNPTQTRTWSSSSSVDGTRQPRGGTRTDETAASTSQPPSPPPPLSHPIQRSRPIAIELPSPAYLAARKKSLPVYTPEEPLSARGDLPGGYFPLHEDPATRSHIPHPFHHSPAQTMSSSSSVAMSPSRPDATPRTSCPPPGTLTMPMGKYHPSNYKITPVGSPAPTTTNLPANLALPSPSTNRKPTQARHHHRKESEVRRKIQQYQRDMIAQARLASASTPGAASLMSKPISPRLLPLGSPDELSAAMTPLELGDGSGGYLGARALSTESRESEMVGQMMRMEEERRRREGQSSPVTRV</sequence>
<evidence type="ECO:0000313" key="3">
    <source>
        <dbReference type="Proteomes" id="UP001629113"/>
    </source>
</evidence>
<feature type="compositionally biased region" description="Basic and acidic residues" evidence="1">
    <location>
        <begin position="293"/>
        <end position="303"/>
    </location>
</feature>
<feature type="region of interest" description="Disordered" evidence="1">
    <location>
        <begin position="1"/>
        <end position="69"/>
    </location>
</feature>
<feature type="region of interest" description="Disordered" evidence="1">
    <location>
        <begin position="86"/>
        <end position="211"/>
    </location>
</feature>
<proteinExistence type="predicted"/>
<protein>
    <submittedName>
        <fullName evidence="2">Uncharacterized protein</fullName>
    </submittedName>
</protein>
<evidence type="ECO:0000256" key="1">
    <source>
        <dbReference type="SAM" id="MobiDB-lite"/>
    </source>
</evidence>
<dbReference type="Proteomes" id="UP001629113">
    <property type="component" value="Unassembled WGS sequence"/>
</dbReference>
<feature type="compositionally biased region" description="Polar residues" evidence="1">
    <location>
        <begin position="7"/>
        <end position="30"/>
    </location>
</feature>
<evidence type="ECO:0000313" key="2">
    <source>
        <dbReference type="EMBL" id="KAL3417151.1"/>
    </source>
</evidence>
<feature type="compositionally biased region" description="Low complexity" evidence="1">
    <location>
        <begin position="123"/>
        <end position="139"/>
    </location>
</feature>
<name>A0ABR4P1H2_9HELO</name>
<comment type="caution">
    <text evidence="2">The sequence shown here is derived from an EMBL/GenBank/DDBJ whole genome shotgun (WGS) entry which is preliminary data.</text>
</comment>
<organism evidence="2 3">
    <name type="scientific">Phlyctema vagabunda</name>
    <dbReference type="NCBI Taxonomy" id="108571"/>
    <lineage>
        <taxon>Eukaryota</taxon>
        <taxon>Fungi</taxon>
        <taxon>Dikarya</taxon>
        <taxon>Ascomycota</taxon>
        <taxon>Pezizomycotina</taxon>
        <taxon>Leotiomycetes</taxon>
        <taxon>Helotiales</taxon>
        <taxon>Dermateaceae</taxon>
        <taxon>Phlyctema</taxon>
    </lineage>
</organism>
<feature type="region of interest" description="Disordered" evidence="1">
    <location>
        <begin position="278"/>
        <end position="311"/>
    </location>
</feature>